<keyword evidence="5" id="KW-1185">Reference proteome</keyword>
<dbReference type="PANTHER" id="PTHR12604:SF2">
    <property type="entry name" value="X-RAY REPAIR CROSS-COMPLEMENTING PROTEIN 6"/>
    <property type="match status" value="1"/>
</dbReference>
<evidence type="ECO:0000259" key="3">
    <source>
        <dbReference type="SMART" id="SM00559"/>
    </source>
</evidence>
<feature type="compositionally biased region" description="Acidic residues" evidence="2">
    <location>
        <begin position="55"/>
        <end position="74"/>
    </location>
</feature>
<dbReference type="GO" id="GO:0000723">
    <property type="term" value="P:telomere maintenance"/>
    <property type="evidence" value="ECO:0007669"/>
    <property type="project" value="InterPro"/>
</dbReference>
<feature type="compositionally biased region" description="Basic and acidic residues" evidence="2">
    <location>
        <begin position="406"/>
        <end position="416"/>
    </location>
</feature>
<reference evidence="4 5" key="1">
    <citation type="submission" date="2020-08" db="EMBL/GenBank/DDBJ databases">
        <authorList>
            <person name="Newling K."/>
            <person name="Davey J."/>
            <person name="Forrester S."/>
        </authorList>
    </citation>
    <scope>NUCLEOTIDE SEQUENCE [LARGE SCALE GENOMIC DNA]</scope>
    <source>
        <strain evidence="5">Crithidia deanei Carvalho (ATCC PRA-265)</strain>
    </source>
</reference>
<dbReference type="Gene3D" id="1.10.1600.10">
    <property type="match status" value="1"/>
</dbReference>
<evidence type="ECO:0000313" key="5">
    <source>
        <dbReference type="Proteomes" id="UP000515908"/>
    </source>
</evidence>
<accession>A0A7G2CIN7</accession>
<keyword evidence="1" id="KW-0238">DNA-binding</keyword>
<dbReference type="GO" id="GO:0006303">
    <property type="term" value="P:double-strand break repair via nonhomologous end joining"/>
    <property type="evidence" value="ECO:0007669"/>
    <property type="project" value="InterPro"/>
</dbReference>
<dbReference type="GO" id="GO:0043564">
    <property type="term" value="C:Ku70:Ku80 complex"/>
    <property type="evidence" value="ECO:0007669"/>
    <property type="project" value="InterPro"/>
</dbReference>
<sequence length="475" mass="52101">MRTDGGALPTIGVSVFHPLMRAVKPKTEVLEGRTNCLLKRKTRLVTKNAATDDAPPGEEEEGEKPVENEEEEGTGGEAVSRDALVYAVPVGGRTLQLTPKEKDTIIQTAAAGAMTGLTIICFKREEDVLLPEHMITRSAFLHFNWAANEEHRSTSIKFFVQLVRSLYAKRRVAIAQYRWRAVSQPRLVALVPTLDGDESVSSQPSAGGSVNHNSKYLKLRPPPVPPLASRPVEGLGFYLVPLPYAEDLREVPPLEQTTLAVKGNTPVLDEEADPLTTAQINLAKEIIRKLTVHYNITAVPNPSLQLIYHVLQQLALRRVDGGGGGAGEAGEFLLADSNAQGKAPNSDTFTDFTLPDEEGLRRYVQLYHQFNTTVLEEGYDADKLCPQPRTATTRARVPAGTDGNDSSDKKVKKEENASSDITELIESYFERNALSQSTVAQLKEYIKTHHINAKGATKKDALVDVVSAHLKKKKK</sequence>
<name>A0A7G2CIN7_9TRYP</name>
<dbReference type="GO" id="GO:0042162">
    <property type="term" value="F:telomeric DNA binding"/>
    <property type="evidence" value="ECO:0007669"/>
    <property type="project" value="InterPro"/>
</dbReference>
<dbReference type="SUPFAM" id="SSF100939">
    <property type="entry name" value="SPOC domain-like"/>
    <property type="match status" value="1"/>
</dbReference>
<feature type="domain" description="Ku" evidence="3">
    <location>
        <begin position="76"/>
        <end position="259"/>
    </location>
</feature>
<dbReference type="Gene3D" id="2.40.290.10">
    <property type="match status" value="1"/>
</dbReference>
<feature type="region of interest" description="Disordered" evidence="2">
    <location>
        <begin position="46"/>
        <end position="78"/>
    </location>
</feature>
<dbReference type="Proteomes" id="UP000515908">
    <property type="component" value="Chromosome 11"/>
</dbReference>
<evidence type="ECO:0000256" key="1">
    <source>
        <dbReference type="ARBA" id="ARBA00023125"/>
    </source>
</evidence>
<evidence type="ECO:0000313" key="4">
    <source>
        <dbReference type="EMBL" id="CAD2218493.1"/>
    </source>
</evidence>
<dbReference type="InterPro" id="IPR036361">
    <property type="entry name" value="SAP_dom_sf"/>
</dbReference>
<dbReference type="VEuPathDB" id="TriTrypDB:ADEAN_000598200"/>
<dbReference type="EMBL" id="LR877155">
    <property type="protein sequence ID" value="CAD2218493.1"/>
    <property type="molecule type" value="Genomic_DNA"/>
</dbReference>
<feature type="region of interest" description="Disordered" evidence="2">
    <location>
        <begin position="385"/>
        <end position="417"/>
    </location>
</feature>
<dbReference type="GO" id="GO:0003690">
    <property type="term" value="F:double-stranded DNA binding"/>
    <property type="evidence" value="ECO:0007669"/>
    <property type="project" value="TreeGrafter"/>
</dbReference>
<dbReference type="SUPFAM" id="SSF68906">
    <property type="entry name" value="SAP domain"/>
    <property type="match status" value="1"/>
</dbReference>
<dbReference type="PANTHER" id="PTHR12604">
    <property type="entry name" value="KU AUTOANTIGEN DNA HELICASE"/>
    <property type="match status" value="1"/>
</dbReference>
<gene>
    <name evidence="4" type="ORF">ADEAN_000598200</name>
</gene>
<dbReference type="InterPro" id="IPR016194">
    <property type="entry name" value="SPOC-like_C_dom_sf"/>
</dbReference>
<dbReference type="InterPro" id="IPR006164">
    <property type="entry name" value="DNA_bd_Ku70/Ku80"/>
</dbReference>
<dbReference type="PIRSF" id="PIRSF003033">
    <property type="entry name" value="Ku70"/>
    <property type="match status" value="1"/>
</dbReference>
<dbReference type="AlphaFoldDB" id="A0A7G2CIN7"/>
<protein>
    <submittedName>
        <fullName evidence="4">Ku70/Ku80 beta-barrel domain/Ku70/Ku80 C-terminal arm, putative</fullName>
    </submittedName>
</protein>
<proteinExistence type="predicted"/>
<organism evidence="4 5">
    <name type="scientific">Angomonas deanei</name>
    <dbReference type="NCBI Taxonomy" id="59799"/>
    <lineage>
        <taxon>Eukaryota</taxon>
        <taxon>Discoba</taxon>
        <taxon>Euglenozoa</taxon>
        <taxon>Kinetoplastea</taxon>
        <taxon>Metakinetoplastina</taxon>
        <taxon>Trypanosomatida</taxon>
        <taxon>Trypanosomatidae</taxon>
        <taxon>Strigomonadinae</taxon>
        <taxon>Angomonas</taxon>
    </lineage>
</organism>
<dbReference type="SMART" id="SM00559">
    <property type="entry name" value="Ku78"/>
    <property type="match status" value="1"/>
</dbReference>
<dbReference type="OrthoDB" id="3249161at2759"/>
<evidence type="ECO:0000256" key="2">
    <source>
        <dbReference type="SAM" id="MobiDB-lite"/>
    </source>
</evidence>
<dbReference type="Gene3D" id="1.10.720.30">
    <property type="entry name" value="SAP domain"/>
    <property type="match status" value="1"/>
</dbReference>
<dbReference type="InterPro" id="IPR006165">
    <property type="entry name" value="Ku70"/>
</dbReference>
<dbReference type="Pfam" id="PF02735">
    <property type="entry name" value="Ku"/>
    <property type="match status" value="1"/>
</dbReference>
<dbReference type="GO" id="GO:0003684">
    <property type="term" value="F:damaged DNA binding"/>
    <property type="evidence" value="ECO:0007669"/>
    <property type="project" value="InterPro"/>
</dbReference>